<evidence type="ECO:0000256" key="1">
    <source>
        <dbReference type="ARBA" id="ARBA00022801"/>
    </source>
</evidence>
<dbReference type="NCBIfam" id="TIGR03083">
    <property type="entry name" value="maleylpyruvate isomerase family mycothiol-dependent enzyme"/>
    <property type="match status" value="1"/>
</dbReference>
<evidence type="ECO:0000313" key="5">
    <source>
        <dbReference type="EMBL" id="MBB5867217.1"/>
    </source>
</evidence>
<organism evidence="5 6">
    <name type="scientific">Allocatelliglobosispora scoriae</name>
    <dbReference type="NCBI Taxonomy" id="643052"/>
    <lineage>
        <taxon>Bacteria</taxon>
        <taxon>Bacillati</taxon>
        <taxon>Actinomycetota</taxon>
        <taxon>Actinomycetes</taxon>
        <taxon>Micromonosporales</taxon>
        <taxon>Micromonosporaceae</taxon>
        <taxon>Allocatelliglobosispora</taxon>
    </lineage>
</organism>
<sequence>MAVDLVYETHSVTLDNETGHATGWLPGELSADGIDLARALGERRRGTGLHAVYCSDLHRAVQTAELAFGGTGIPIITDTRLREVDYGAWNGMPHAKLHSERGARIDVPFPGGQSYREVTAHMADLLRDLAARHDGEHILLIGHAATRHALATLLGGATLRGEVIGEFRWRTGWPYTLPADWDGGHDDLALHAITTEAAALTDALRGADLGVPTRCAPWDARDLLAHVQLTLSRTTTMLTTAPPGGEPLTAAGYYDAPGLFDPATDTARLDEAHHQRATPDTFDNTWRAAVTAAGWAAPDRLVRTRHGHPIRLGDYLRTRVVELAVHGLDLADALGRAPWLTEPAARVTDRLLRELGDPDGLGWDRDTFLRKATGRAPLTASEAAALTERGLRWLTLAAS</sequence>
<evidence type="ECO:0000256" key="2">
    <source>
        <dbReference type="PIRSR" id="PIRSR613078-1"/>
    </source>
</evidence>
<keyword evidence="6" id="KW-1185">Reference proteome</keyword>
<feature type="active site" description="Proton donor/acceptor" evidence="2">
    <location>
        <position position="83"/>
    </location>
</feature>
<dbReference type="InterPro" id="IPR029033">
    <property type="entry name" value="His_PPase_superfam"/>
</dbReference>
<dbReference type="Gene3D" id="3.40.50.1240">
    <property type="entry name" value="Phosphoglycerate mutase-like"/>
    <property type="match status" value="1"/>
</dbReference>
<dbReference type="Pfam" id="PF11716">
    <property type="entry name" value="MDMPI_N"/>
    <property type="match status" value="1"/>
</dbReference>
<feature type="active site" description="Tele-phosphohistidine intermediate" evidence="2">
    <location>
        <position position="10"/>
    </location>
</feature>
<dbReference type="SUPFAM" id="SSF109854">
    <property type="entry name" value="DinB/YfiT-like putative metalloenzymes"/>
    <property type="match status" value="1"/>
</dbReference>
<feature type="binding site" evidence="3">
    <location>
        <begin position="83"/>
        <end position="86"/>
    </location>
    <ligand>
        <name>substrate</name>
    </ligand>
</feature>
<dbReference type="GO" id="GO:0045820">
    <property type="term" value="P:negative regulation of glycolytic process"/>
    <property type="evidence" value="ECO:0007669"/>
    <property type="project" value="TreeGrafter"/>
</dbReference>
<feature type="domain" description="Mycothiol-dependent maleylpyruvate isomerase metal-binding" evidence="4">
    <location>
        <begin position="190"/>
        <end position="331"/>
    </location>
</feature>
<dbReference type="InterPro" id="IPR017517">
    <property type="entry name" value="Maleyloyr_isom"/>
</dbReference>
<feature type="binding site" evidence="3">
    <location>
        <position position="59"/>
    </location>
    <ligand>
        <name>substrate</name>
    </ligand>
</feature>
<feature type="binding site" evidence="3">
    <location>
        <begin position="22"/>
        <end position="23"/>
    </location>
    <ligand>
        <name>substrate</name>
    </ligand>
</feature>
<dbReference type="InterPro" id="IPR034660">
    <property type="entry name" value="DinB/YfiT-like"/>
</dbReference>
<dbReference type="InterPro" id="IPR051695">
    <property type="entry name" value="Phosphoglycerate_Mutase"/>
</dbReference>
<keyword evidence="1" id="KW-0378">Hydrolase</keyword>
<accession>A0A841BDN4</accession>
<dbReference type="CDD" id="cd07067">
    <property type="entry name" value="HP_PGM_like"/>
    <property type="match status" value="1"/>
</dbReference>
<dbReference type="Gene3D" id="1.20.120.450">
    <property type="entry name" value="dinb family like domain"/>
    <property type="match status" value="1"/>
</dbReference>
<dbReference type="GO" id="GO:0046872">
    <property type="term" value="F:metal ion binding"/>
    <property type="evidence" value="ECO:0007669"/>
    <property type="project" value="InterPro"/>
</dbReference>
<evidence type="ECO:0000313" key="6">
    <source>
        <dbReference type="Proteomes" id="UP000587527"/>
    </source>
</evidence>
<dbReference type="RefSeq" id="WP_312875072.1">
    <property type="nucleotide sequence ID" value="NZ_JACHMN010000001.1"/>
</dbReference>
<dbReference type="GO" id="GO:0043456">
    <property type="term" value="P:regulation of pentose-phosphate shunt"/>
    <property type="evidence" value="ECO:0007669"/>
    <property type="project" value="TreeGrafter"/>
</dbReference>
<dbReference type="InterPro" id="IPR013078">
    <property type="entry name" value="His_Pase_superF_clade-1"/>
</dbReference>
<evidence type="ECO:0000256" key="3">
    <source>
        <dbReference type="PIRSR" id="PIRSR613078-2"/>
    </source>
</evidence>
<dbReference type="InterPro" id="IPR024344">
    <property type="entry name" value="MDMPI_metal-binding"/>
</dbReference>
<gene>
    <name evidence="5" type="ORF">F4553_000596</name>
</gene>
<proteinExistence type="predicted"/>
<dbReference type="Proteomes" id="UP000587527">
    <property type="component" value="Unassembled WGS sequence"/>
</dbReference>
<dbReference type="AlphaFoldDB" id="A0A841BDN4"/>
<dbReference type="SUPFAM" id="SSF53254">
    <property type="entry name" value="Phosphoglycerate mutase-like"/>
    <property type="match status" value="1"/>
</dbReference>
<protein>
    <submittedName>
        <fullName evidence="5">Uncharacterized protein (TIGR03083 family)</fullName>
    </submittedName>
</protein>
<dbReference type="EMBL" id="JACHMN010000001">
    <property type="protein sequence ID" value="MBB5867217.1"/>
    <property type="molecule type" value="Genomic_DNA"/>
</dbReference>
<dbReference type="PANTHER" id="PTHR46517">
    <property type="entry name" value="FRUCTOSE-2,6-BISPHOSPHATASE TIGAR"/>
    <property type="match status" value="1"/>
</dbReference>
<reference evidence="5 6" key="1">
    <citation type="submission" date="2020-08" db="EMBL/GenBank/DDBJ databases">
        <title>Sequencing the genomes of 1000 actinobacteria strains.</title>
        <authorList>
            <person name="Klenk H.-P."/>
        </authorList>
    </citation>
    <scope>NUCLEOTIDE SEQUENCE [LARGE SCALE GENOMIC DNA]</scope>
    <source>
        <strain evidence="5 6">DSM 45362</strain>
    </source>
</reference>
<evidence type="ECO:0000259" key="4">
    <source>
        <dbReference type="Pfam" id="PF11716"/>
    </source>
</evidence>
<comment type="caution">
    <text evidence="5">The sequence shown here is derived from an EMBL/GenBank/DDBJ whole genome shotgun (WGS) entry which is preliminary data.</text>
</comment>
<name>A0A841BDN4_9ACTN</name>
<dbReference type="Pfam" id="PF00300">
    <property type="entry name" value="His_Phos_1"/>
    <property type="match status" value="1"/>
</dbReference>
<dbReference type="PANTHER" id="PTHR46517:SF1">
    <property type="entry name" value="FRUCTOSE-2,6-BISPHOSPHATASE TIGAR"/>
    <property type="match status" value="1"/>
</dbReference>
<dbReference type="GO" id="GO:0004331">
    <property type="term" value="F:fructose-2,6-bisphosphate 2-phosphatase activity"/>
    <property type="evidence" value="ECO:0007669"/>
    <property type="project" value="TreeGrafter"/>
</dbReference>
<dbReference type="GO" id="GO:0005829">
    <property type="term" value="C:cytosol"/>
    <property type="evidence" value="ECO:0007669"/>
    <property type="project" value="TreeGrafter"/>
</dbReference>